<name>A0A7W8CUA7_9BACL</name>
<dbReference type="GO" id="GO:0004622">
    <property type="term" value="F:phosphatidylcholine lysophospholipase activity"/>
    <property type="evidence" value="ECO:0007669"/>
    <property type="project" value="TreeGrafter"/>
</dbReference>
<keyword evidence="2" id="KW-0732">Signal</keyword>
<dbReference type="EMBL" id="JACHHE010000013">
    <property type="protein sequence ID" value="MBB5181783.1"/>
    <property type="molecule type" value="Genomic_DNA"/>
</dbReference>
<protein>
    <submittedName>
        <fullName evidence="4">Lysophospholipase L1-like esterase</fullName>
    </submittedName>
</protein>
<proteinExistence type="predicted"/>
<evidence type="ECO:0000313" key="5">
    <source>
        <dbReference type="Proteomes" id="UP000525923"/>
    </source>
</evidence>
<feature type="chain" id="PRO_5030861884" evidence="2">
    <location>
        <begin position="24"/>
        <end position="300"/>
    </location>
</feature>
<feature type="domain" description="SGNH hydrolase-type esterase" evidence="3">
    <location>
        <begin position="33"/>
        <end position="229"/>
    </location>
</feature>
<evidence type="ECO:0000313" key="4">
    <source>
        <dbReference type="EMBL" id="MBB5181783.1"/>
    </source>
</evidence>
<evidence type="ECO:0000256" key="2">
    <source>
        <dbReference type="SAM" id="SignalP"/>
    </source>
</evidence>
<dbReference type="InterPro" id="IPR051532">
    <property type="entry name" value="Ester_Hydrolysis_Enzymes"/>
</dbReference>
<dbReference type="SUPFAM" id="SSF52266">
    <property type="entry name" value="SGNH hydrolase"/>
    <property type="match status" value="1"/>
</dbReference>
<dbReference type="PANTHER" id="PTHR30383:SF5">
    <property type="entry name" value="SGNH HYDROLASE-TYPE ESTERASE DOMAIN-CONTAINING PROTEIN"/>
    <property type="match status" value="1"/>
</dbReference>
<keyword evidence="5" id="KW-1185">Reference proteome</keyword>
<evidence type="ECO:0000259" key="3">
    <source>
        <dbReference type="Pfam" id="PF13472"/>
    </source>
</evidence>
<dbReference type="InterPro" id="IPR013830">
    <property type="entry name" value="SGNH_hydro"/>
</dbReference>
<dbReference type="Pfam" id="PF13472">
    <property type="entry name" value="Lipase_GDSL_2"/>
    <property type="match status" value="1"/>
</dbReference>
<dbReference type="InterPro" id="IPR036514">
    <property type="entry name" value="SGNH_hydro_sf"/>
</dbReference>
<feature type="signal peptide" evidence="2">
    <location>
        <begin position="1"/>
        <end position="23"/>
    </location>
</feature>
<sequence>MKKSLMMMLIFMLLASGAATSHAAVRVPASYVAIGDSLAAGQTPNSEIDAGYADMIAQELARQQPVAFYTKDLAFPGFTTQDVLDRITSEEAQDVLKNANIITVSAGANDLLRLVSADPAEGSLSFGQIQVDFALNGARANLEKILAELEQRAPEADVYVMGYYFAYPHARESQKAGTALQLDRLNEILETTAQKNGAEFVPVADGFGDDAVGQVPNAADVHPNLNGYQTMANAFFDVYQKGWTVEDWEVPAAAPVSFEEIQAQQDEESSGEMEGSSAAMNPSRQNAAGLLALKEAIPYS</sequence>
<dbReference type="Gene3D" id="3.40.50.1110">
    <property type="entry name" value="SGNH hydrolase"/>
    <property type="match status" value="1"/>
</dbReference>
<organism evidence="4 5">
    <name type="scientific">Planococcus koreensis</name>
    <dbReference type="NCBI Taxonomy" id="112331"/>
    <lineage>
        <taxon>Bacteria</taxon>
        <taxon>Bacillati</taxon>
        <taxon>Bacillota</taxon>
        <taxon>Bacilli</taxon>
        <taxon>Bacillales</taxon>
        <taxon>Caryophanaceae</taxon>
        <taxon>Planococcus</taxon>
    </lineage>
</organism>
<gene>
    <name evidence="4" type="ORF">HNQ44_003257</name>
</gene>
<dbReference type="AlphaFoldDB" id="A0A7W8CUA7"/>
<accession>A0A7W8CUA7</accession>
<feature type="region of interest" description="Disordered" evidence="1">
    <location>
        <begin position="262"/>
        <end position="285"/>
    </location>
</feature>
<reference evidence="4 5" key="1">
    <citation type="submission" date="2020-08" db="EMBL/GenBank/DDBJ databases">
        <title>Genomic Encyclopedia of Type Strains, Phase IV (KMG-IV): sequencing the most valuable type-strain genomes for metagenomic binning, comparative biology and taxonomic classification.</title>
        <authorList>
            <person name="Goeker M."/>
        </authorList>
    </citation>
    <scope>NUCLEOTIDE SEQUENCE [LARGE SCALE GENOMIC DNA]</scope>
    <source>
        <strain evidence="4 5">DSM 15895</strain>
    </source>
</reference>
<dbReference type="RefSeq" id="WP_338325061.1">
    <property type="nucleotide sequence ID" value="NZ_JACHHE010000013.1"/>
</dbReference>
<dbReference type="PANTHER" id="PTHR30383">
    <property type="entry name" value="THIOESTERASE 1/PROTEASE 1/LYSOPHOSPHOLIPASE L1"/>
    <property type="match status" value="1"/>
</dbReference>
<evidence type="ECO:0000256" key="1">
    <source>
        <dbReference type="SAM" id="MobiDB-lite"/>
    </source>
</evidence>
<comment type="caution">
    <text evidence="4">The sequence shown here is derived from an EMBL/GenBank/DDBJ whole genome shotgun (WGS) entry which is preliminary data.</text>
</comment>
<dbReference type="Proteomes" id="UP000525923">
    <property type="component" value="Unassembled WGS sequence"/>
</dbReference>